<dbReference type="GeneID" id="93400337"/>
<evidence type="ECO:0000313" key="1">
    <source>
        <dbReference type="EMBL" id="BBY72562.1"/>
    </source>
</evidence>
<dbReference type="Proteomes" id="UP000466578">
    <property type="component" value="Chromosome"/>
</dbReference>
<gene>
    <name evidence="1" type="ORF">MPRI_47490</name>
</gene>
<keyword evidence="2" id="KW-1185">Reference proteome</keyword>
<proteinExistence type="predicted"/>
<name>A0ABN6AUT9_9MYCO</name>
<accession>A0ABN6AUT9</accession>
<dbReference type="EMBL" id="AP022597">
    <property type="protein sequence ID" value="BBY72562.1"/>
    <property type="molecule type" value="Genomic_DNA"/>
</dbReference>
<sequence length="70" mass="7651">MEAQRRWAIRIGRNLDRTRGTALGDPVSQGSALEAMLESLWFSSTMDDSRRGKQAALSTAIAMGEALIAR</sequence>
<organism evidence="1 2">
    <name type="scientific">Mycobacterium paraintracellulare</name>
    <dbReference type="NCBI Taxonomy" id="1138383"/>
    <lineage>
        <taxon>Bacteria</taxon>
        <taxon>Bacillati</taxon>
        <taxon>Actinomycetota</taxon>
        <taxon>Actinomycetes</taxon>
        <taxon>Mycobacteriales</taxon>
        <taxon>Mycobacteriaceae</taxon>
        <taxon>Mycobacterium</taxon>
        <taxon>Mycobacterium avium complex (MAC)</taxon>
    </lineage>
</organism>
<evidence type="ECO:0008006" key="3">
    <source>
        <dbReference type="Google" id="ProtNLM"/>
    </source>
</evidence>
<reference evidence="1 2" key="1">
    <citation type="journal article" date="2019" name="Emerg. Microbes Infect.">
        <title>Comprehensive subspecies identification of 175 nontuberculous mycobacteria species based on 7547 genomic profiles.</title>
        <authorList>
            <person name="Matsumoto Y."/>
            <person name="Kinjo T."/>
            <person name="Motooka D."/>
            <person name="Nabeya D."/>
            <person name="Jung N."/>
            <person name="Uechi K."/>
            <person name="Horii T."/>
            <person name="Iida T."/>
            <person name="Fujita J."/>
            <person name="Nakamura S."/>
        </authorList>
    </citation>
    <scope>NUCLEOTIDE SEQUENCE [LARGE SCALE GENOMIC DNA]</scope>
    <source>
        <strain evidence="1 2">JCM 30622</strain>
    </source>
</reference>
<evidence type="ECO:0000313" key="2">
    <source>
        <dbReference type="Proteomes" id="UP000466578"/>
    </source>
</evidence>
<dbReference type="RefSeq" id="WP_014384989.1">
    <property type="nucleotide sequence ID" value="NC_016948.1"/>
</dbReference>
<protein>
    <recommendedName>
        <fullName evidence="3">TetR family transcriptional regulator</fullName>
    </recommendedName>
</protein>